<evidence type="ECO:0000313" key="2">
    <source>
        <dbReference type="Proteomes" id="UP000828390"/>
    </source>
</evidence>
<dbReference type="AlphaFoldDB" id="A0A9D4LUB2"/>
<accession>A0A9D4LUB2</accession>
<reference evidence="1" key="2">
    <citation type="submission" date="2020-11" db="EMBL/GenBank/DDBJ databases">
        <authorList>
            <person name="McCartney M.A."/>
            <person name="Auch B."/>
            <person name="Kono T."/>
            <person name="Mallez S."/>
            <person name="Becker A."/>
            <person name="Gohl D.M."/>
            <person name="Silverstein K.A.T."/>
            <person name="Koren S."/>
            <person name="Bechman K.B."/>
            <person name="Herman A."/>
            <person name="Abrahante J.E."/>
            <person name="Garbe J."/>
        </authorList>
    </citation>
    <scope>NUCLEOTIDE SEQUENCE</scope>
    <source>
        <strain evidence="1">Duluth1</strain>
        <tissue evidence="1">Whole animal</tissue>
    </source>
</reference>
<organism evidence="1 2">
    <name type="scientific">Dreissena polymorpha</name>
    <name type="common">Zebra mussel</name>
    <name type="synonym">Mytilus polymorpha</name>
    <dbReference type="NCBI Taxonomy" id="45954"/>
    <lineage>
        <taxon>Eukaryota</taxon>
        <taxon>Metazoa</taxon>
        <taxon>Spiralia</taxon>
        <taxon>Lophotrochozoa</taxon>
        <taxon>Mollusca</taxon>
        <taxon>Bivalvia</taxon>
        <taxon>Autobranchia</taxon>
        <taxon>Heteroconchia</taxon>
        <taxon>Euheterodonta</taxon>
        <taxon>Imparidentia</taxon>
        <taxon>Neoheterodontei</taxon>
        <taxon>Myida</taxon>
        <taxon>Dreissenoidea</taxon>
        <taxon>Dreissenidae</taxon>
        <taxon>Dreissena</taxon>
    </lineage>
</organism>
<proteinExistence type="predicted"/>
<name>A0A9D4LUB2_DREPO</name>
<keyword evidence="2" id="KW-1185">Reference proteome</keyword>
<protein>
    <submittedName>
        <fullName evidence="1">Uncharacterized protein</fullName>
    </submittedName>
</protein>
<dbReference type="EMBL" id="JAIWYP010000002">
    <property type="protein sequence ID" value="KAH3863006.1"/>
    <property type="molecule type" value="Genomic_DNA"/>
</dbReference>
<evidence type="ECO:0000313" key="1">
    <source>
        <dbReference type="EMBL" id="KAH3863006.1"/>
    </source>
</evidence>
<comment type="caution">
    <text evidence="1">The sequence shown here is derived from an EMBL/GenBank/DDBJ whole genome shotgun (WGS) entry which is preliminary data.</text>
</comment>
<sequence length="95" mass="10536">MRIQGSFPEKFACVQPSSNSVSSGKLRLAGNFIGSDKLSSPVFSNYDHIRDAEAIEIKTPLHSKATSFNMQRSVHVQKLTQRLKMRAENATALMP</sequence>
<gene>
    <name evidence="1" type="ORF">DPMN_025982</name>
</gene>
<reference evidence="1" key="1">
    <citation type="journal article" date="2019" name="bioRxiv">
        <title>The Genome of the Zebra Mussel, Dreissena polymorpha: A Resource for Invasive Species Research.</title>
        <authorList>
            <person name="McCartney M.A."/>
            <person name="Auch B."/>
            <person name="Kono T."/>
            <person name="Mallez S."/>
            <person name="Zhang Y."/>
            <person name="Obille A."/>
            <person name="Becker A."/>
            <person name="Abrahante J.E."/>
            <person name="Garbe J."/>
            <person name="Badalamenti J.P."/>
            <person name="Herman A."/>
            <person name="Mangelson H."/>
            <person name="Liachko I."/>
            <person name="Sullivan S."/>
            <person name="Sone E.D."/>
            <person name="Koren S."/>
            <person name="Silverstein K.A.T."/>
            <person name="Beckman K.B."/>
            <person name="Gohl D.M."/>
        </authorList>
    </citation>
    <scope>NUCLEOTIDE SEQUENCE</scope>
    <source>
        <strain evidence="1">Duluth1</strain>
        <tissue evidence="1">Whole animal</tissue>
    </source>
</reference>
<dbReference type="Proteomes" id="UP000828390">
    <property type="component" value="Unassembled WGS sequence"/>
</dbReference>